<evidence type="ECO:0000256" key="11">
    <source>
        <dbReference type="PIRSR" id="PIRSR601382-2"/>
    </source>
</evidence>
<evidence type="ECO:0000256" key="7">
    <source>
        <dbReference type="ARBA" id="ARBA00023157"/>
    </source>
</evidence>
<evidence type="ECO:0000313" key="17">
    <source>
        <dbReference type="Proteomes" id="UP000184383"/>
    </source>
</evidence>
<feature type="active site" evidence="10">
    <location>
        <position position="484"/>
    </location>
</feature>
<dbReference type="InterPro" id="IPR001382">
    <property type="entry name" value="Glyco_hydro_47"/>
</dbReference>
<dbReference type="GeneID" id="63743210"/>
<dbReference type="GO" id="GO:0016020">
    <property type="term" value="C:membrane"/>
    <property type="evidence" value="ECO:0007669"/>
    <property type="project" value="InterPro"/>
</dbReference>
<dbReference type="AlphaFoldDB" id="A0A1L9RZF5"/>
<evidence type="ECO:0000256" key="15">
    <source>
        <dbReference type="SAM" id="Phobius"/>
    </source>
</evidence>
<accession>A0A1L9RZF5</accession>
<keyword evidence="6 13" id="KW-0378">Hydrolase</keyword>
<dbReference type="FunFam" id="1.50.10.10:FF:000044">
    <property type="entry name" value="alpha-1,2-Mannosidase"/>
    <property type="match status" value="1"/>
</dbReference>
<proteinExistence type="inferred from homology"/>
<protein>
    <recommendedName>
        <fullName evidence="13">alpha-1,2-Mannosidase</fullName>
        <ecNumber evidence="13">3.2.1.-</ecNumber>
    </recommendedName>
</protein>
<dbReference type="GO" id="GO:0005975">
    <property type="term" value="P:carbohydrate metabolic process"/>
    <property type="evidence" value="ECO:0007669"/>
    <property type="project" value="InterPro"/>
</dbReference>
<dbReference type="Gene3D" id="1.50.10.10">
    <property type="match status" value="3"/>
</dbReference>
<evidence type="ECO:0000256" key="13">
    <source>
        <dbReference type="RuleBase" id="RU361193"/>
    </source>
</evidence>
<keyword evidence="17" id="KW-1185">Reference proteome</keyword>
<evidence type="ECO:0000256" key="4">
    <source>
        <dbReference type="ARBA" id="ARBA00004922"/>
    </source>
</evidence>
<keyword evidence="11" id="KW-0479">Metal-binding</keyword>
<comment type="pathway">
    <text evidence="4">Protein modification; protein glycosylation.</text>
</comment>
<comment type="similarity">
    <text evidence="5 13">Belongs to the glycosyl hydrolase 47 family.</text>
</comment>
<feature type="disulfide bond" evidence="12">
    <location>
        <begin position="562"/>
        <end position="591"/>
    </location>
</feature>
<evidence type="ECO:0000256" key="8">
    <source>
        <dbReference type="ARBA" id="ARBA00023329"/>
    </source>
</evidence>
<evidence type="ECO:0000256" key="9">
    <source>
        <dbReference type="ARBA" id="ARBA00024790"/>
    </source>
</evidence>
<dbReference type="GO" id="GO:0005509">
    <property type="term" value="F:calcium ion binding"/>
    <property type="evidence" value="ECO:0007669"/>
    <property type="project" value="InterPro"/>
</dbReference>
<dbReference type="GO" id="GO:0004571">
    <property type="term" value="F:mannosyl-oligosaccharide 1,2-alpha-mannosidase activity"/>
    <property type="evidence" value="ECO:0007669"/>
    <property type="project" value="InterPro"/>
</dbReference>
<evidence type="ECO:0000256" key="6">
    <source>
        <dbReference type="ARBA" id="ARBA00022801"/>
    </source>
</evidence>
<dbReference type="VEuPathDB" id="FungiDB:ASPWEDRAFT_101200"/>
<evidence type="ECO:0000256" key="14">
    <source>
        <dbReference type="SAM" id="MobiDB-lite"/>
    </source>
</evidence>
<dbReference type="EC" id="3.2.1.-" evidence="13"/>
<dbReference type="Pfam" id="PF01532">
    <property type="entry name" value="Glyco_hydro_47"/>
    <property type="match status" value="1"/>
</dbReference>
<feature type="active site" evidence="10">
    <location>
        <position position="731"/>
    </location>
</feature>
<dbReference type="PRINTS" id="PR00747">
    <property type="entry name" value="GLYHDRLASE47"/>
</dbReference>
<dbReference type="GO" id="GO:0060205">
    <property type="term" value="C:cytoplasmic vesicle lumen"/>
    <property type="evidence" value="ECO:0007669"/>
    <property type="project" value="UniProtKB-SubCell"/>
</dbReference>
<dbReference type="Proteomes" id="UP000184383">
    <property type="component" value="Unassembled WGS sequence"/>
</dbReference>
<organism evidence="16 17">
    <name type="scientific">Aspergillus wentii DTO 134E9</name>
    <dbReference type="NCBI Taxonomy" id="1073089"/>
    <lineage>
        <taxon>Eukaryota</taxon>
        <taxon>Fungi</taxon>
        <taxon>Dikarya</taxon>
        <taxon>Ascomycota</taxon>
        <taxon>Pezizomycotina</taxon>
        <taxon>Eurotiomycetes</taxon>
        <taxon>Eurotiomycetidae</taxon>
        <taxon>Eurotiales</taxon>
        <taxon>Aspergillaceae</taxon>
        <taxon>Aspergillus</taxon>
        <taxon>Aspergillus subgen. Cremei</taxon>
    </lineage>
</organism>
<name>A0A1L9RZF5_ASPWE</name>
<feature type="active site" description="Proton donor" evidence="10">
    <location>
        <position position="605"/>
    </location>
</feature>
<evidence type="ECO:0000256" key="10">
    <source>
        <dbReference type="PIRSR" id="PIRSR601382-1"/>
    </source>
</evidence>
<evidence type="ECO:0000313" key="16">
    <source>
        <dbReference type="EMBL" id="OJJ40350.1"/>
    </source>
</evidence>
<comment type="function">
    <text evidence="9">Involved in the maturation of Asn-linked oligosaccharides. Progressively trims alpha-1,2-linked mannose residues from Man(9)GlcNAc(2) to produce Man(5)GlcNAc(2).</text>
</comment>
<feature type="region of interest" description="Disordered" evidence="14">
    <location>
        <begin position="645"/>
        <end position="697"/>
    </location>
</feature>
<evidence type="ECO:0000256" key="5">
    <source>
        <dbReference type="ARBA" id="ARBA00007658"/>
    </source>
</evidence>
<feature type="active site" description="Proton donor" evidence="10">
    <location>
        <position position="274"/>
    </location>
</feature>
<sequence>MFRARRYRIILIFTTVFILAVFYFTRSRDLAVSSNTPPIVDRPEPFPHNPPAAGSKENITPPSHDTPVNPPPADQQSGSPKNRPGNEQAPVHDPAASQKPTIPASDQVKEGTKGGSLEKTPSEIDAESGSGGQAVLPGAEEQSHWEKLPEQFPLAPADIIKLPTGNAKTLPKLQAKIKDESSGDKLQRLQKLASIKQSFEHAWGAYKASAMGHDELNPTQGGYRDPFNGWGATLVDGLDTLWIMELKEEFSMAVDQVKKIDFTTSIRKDIPVFETVIRYLGGLLGAYDISGHKYDVLLDKAVELADILIGVFDTPNRMPMLYYKWAPQYVSQPHTADKIAILAEIGSLSLEFTRLAQLTRQDKYYDAIARITNELEKFQTETIIPGLWPLEVDASGCDQHQPRASSEPAYSATPSPANADSYRSFLQRRGRGGGLSEDAQPANYDNLAEEGTGANTSPDGENCNGGLKKLRSKAPKFGMGALADSTYEYLPKEYMLLGGLNEQYRTMYENSMDAARKHLLFRPMIQDDRDIRFLSNVRPLALNSAPDAYTMRYDYEGSHLVCFAGGMFAVGAKIFGIEGDLDIASKLTDGCVWAYESTTTGIMPESFTLMPCKNGEPCTWNETEYRRALDPYENDRFAGAERLAEMKIGSSKTQNRERDPGSGWHVIATPSPSPAPAPGANGNDITDRSTNLPVKPSSLSHEDFVNARIRDQRLPPGMVSITQRKYLLRPEAIESVFIMFRLTGDDYWRQKGWKMFEAVSKYTQTELAHSSIDDVTSETPRLLAKMESFWLAETLKYFYLLFSDPSVVNLDEYVLNTEAHPFRRPGY</sequence>
<gene>
    <name evidence="16" type="ORF">ASPWEDRAFT_101200</name>
</gene>
<dbReference type="EMBL" id="KV878209">
    <property type="protein sequence ID" value="OJJ40350.1"/>
    <property type="molecule type" value="Genomic_DNA"/>
</dbReference>
<evidence type="ECO:0000256" key="1">
    <source>
        <dbReference type="ARBA" id="ARBA00001913"/>
    </source>
</evidence>
<dbReference type="RefSeq" id="XP_040694026.1">
    <property type="nucleotide sequence ID" value="XM_040827362.1"/>
</dbReference>
<dbReference type="GO" id="GO:0036503">
    <property type="term" value="P:ERAD pathway"/>
    <property type="evidence" value="ECO:0007669"/>
    <property type="project" value="UniProtKB-ARBA"/>
</dbReference>
<feature type="region of interest" description="Disordered" evidence="14">
    <location>
        <begin position="395"/>
        <end position="467"/>
    </location>
</feature>
<dbReference type="PANTHER" id="PTHR11742:SF103">
    <property type="entry name" value="ENDOPLASMIC RETICULUM MANNOSIDASE MNL2-RELATED"/>
    <property type="match status" value="1"/>
</dbReference>
<dbReference type="UniPathway" id="UPA00378"/>
<dbReference type="STRING" id="1073089.A0A1L9RZF5"/>
<dbReference type="GO" id="GO:0005783">
    <property type="term" value="C:endoplasmic reticulum"/>
    <property type="evidence" value="ECO:0007669"/>
    <property type="project" value="TreeGrafter"/>
</dbReference>
<keyword evidence="8" id="KW-0968">Cytoplasmic vesicle</keyword>
<dbReference type="PANTHER" id="PTHR11742">
    <property type="entry name" value="MANNOSYL-OLIGOSACCHARIDE ALPHA-1,2-MANNOSIDASE-RELATED"/>
    <property type="match status" value="1"/>
</dbReference>
<evidence type="ECO:0000256" key="3">
    <source>
        <dbReference type="ARBA" id="ARBA00004321"/>
    </source>
</evidence>
<keyword evidence="15" id="KW-0812">Transmembrane</keyword>
<keyword evidence="11" id="KW-0106">Calcium</keyword>
<comment type="subcellular location">
    <subcellularLocation>
        <location evidence="3">Cytoplasmic vesicle lumen</location>
    </subcellularLocation>
</comment>
<keyword evidence="7 12" id="KW-1015">Disulfide bond</keyword>
<keyword evidence="15" id="KW-0472">Membrane</keyword>
<feature type="transmembrane region" description="Helical" evidence="15">
    <location>
        <begin position="7"/>
        <end position="25"/>
    </location>
</feature>
<evidence type="ECO:0000256" key="2">
    <source>
        <dbReference type="ARBA" id="ARBA00001946"/>
    </source>
</evidence>
<comment type="cofactor">
    <cofactor evidence="1 11">
        <name>Ca(2+)</name>
        <dbReference type="ChEBI" id="CHEBI:29108"/>
    </cofactor>
</comment>
<dbReference type="SUPFAM" id="SSF48225">
    <property type="entry name" value="Seven-hairpin glycosidases"/>
    <property type="match status" value="1"/>
</dbReference>
<dbReference type="InterPro" id="IPR036026">
    <property type="entry name" value="Seven-hairpin_glycosidases"/>
</dbReference>
<comment type="cofactor">
    <cofactor evidence="2">
        <name>Mg(2+)</name>
        <dbReference type="ChEBI" id="CHEBI:18420"/>
    </cofactor>
</comment>
<evidence type="ECO:0000256" key="12">
    <source>
        <dbReference type="PIRSR" id="PIRSR601382-3"/>
    </source>
</evidence>
<dbReference type="OrthoDB" id="10052040at2759"/>
<keyword evidence="15" id="KW-1133">Transmembrane helix</keyword>
<keyword evidence="13" id="KW-0326">Glycosidase</keyword>
<dbReference type="InterPro" id="IPR050749">
    <property type="entry name" value="Glycosyl_Hydrolase_47"/>
</dbReference>
<feature type="region of interest" description="Disordered" evidence="14">
    <location>
        <begin position="34"/>
        <end position="146"/>
    </location>
</feature>
<dbReference type="InterPro" id="IPR012341">
    <property type="entry name" value="6hp_glycosidase-like_sf"/>
</dbReference>
<reference evidence="17" key="1">
    <citation type="journal article" date="2017" name="Genome Biol.">
        <title>Comparative genomics reveals high biological diversity and specific adaptations in the industrially and medically important fungal genus Aspergillus.</title>
        <authorList>
            <person name="de Vries R.P."/>
            <person name="Riley R."/>
            <person name="Wiebenga A."/>
            <person name="Aguilar-Osorio G."/>
            <person name="Amillis S."/>
            <person name="Uchima C.A."/>
            <person name="Anderluh G."/>
            <person name="Asadollahi M."/>
            <person name="Askin M."/>
            <person name="Barry K."/>
            <person name="Battaglia E."/>
            <person name="Bayram O."/>
            <person name="Benocci T."/>
            <person name="Braus-Stromeyer S.A."/>
            <person name="Caldana C."/>
            <person name="Canovas D."/>
            <person name="Cerqueira G.C."/>
            <person name="Chen F."/>
            <person name="Chen W."/>
            <person name="Choi C."/>
            <person name="Clum A."/>
            <person name="Dos Santos R.A."/>
            <person name="Damasio A.R."/>
            <person name="Diallinas G."/>
            <person name="Emri T."/>
            <person name="Fekete E."/>
            <person name="Flipphi M."/>
            <person name="Freyberg S."/>
            <person name="Gallo A."/>
            <person name="Gournas C."/>
            <person name="Habgood R."/>
            <person name="Hainaut M."/>
            <person name="Harispe M.L."/>
            <person name="Henrissat B."/>
            <person name="Hilden K.S."/>
            <person name="Hope R."/>
            <person name="Hossain A."/>
            <person name="Karabika E."/>
            <person name="Karaffa L."/>
            <person name="Karanyi Z."/>
            <person name="Krasevec N."/>
            <person name="Kuo A."/>
            <person name="Kusch H."/>
            <person name="LaButti K."/>
            <person name="Lagendijk E.L."/>
            <person name="Lapidus A."/>
            <person name="Levasseur A."/>
            <person name="Lindquist E."/>
            <person name="Lipzen A."/>
            <person name="Logrieco A.F."/>
            <person name="MacCabe A."/>
            <person name="Maekelae M.R."/>
            <person name="Malavazi I."/>
            <person name="Melin P."/>
            <person name="Meyer V."/>
            <person name="Mielnichuk N."/>
            <person name="Miskei M."/>
            <person name="Molnar A.P."/>
            <person name="Mule G."/>
            <person name="Ngan C.Y."/>
            <person name="Orejas M."/>
            <person name="Orosz E."/>
            <person name="Ouedraogo J.P."/>
            <person name="Overkamp K.M."/>
            <person name="Park H.-S."/>
            <person name="Perrone G."/>
            <person name="Piumi F."/>
            <person name="Punt P.J."/>
            <person name="Ram A.F."/>
            <person name="Ramon A."/>
            <person name="Rauscher S."/>
            <person name="Record E."/>
            <person name="Riano-Pachon D.M."/>
            <person name="Robert V."/>
            <person name="Roehrig J."/>
            <person name="Ruller R."/>
            <person name="Salamov A."/>
            <person name="Salih N.S."/>
            <person name="Samson R.A."/>
            <person name="Sandor E."/>
            <person name="Sanguinetti M."/>
            <person name="Schuetze T."/>
            <person name="Sepcic K."/>
            <person name="Shelest E."/>
            <person name="Sherlock G."/>
            <person name="Sophianopoulou V."/>
            <person name="Squina F.M."/>
            <person name="Sun H."/>
            <person name="Susca A."/>
            <person name="Todd R.B."/>
            <person name="Tsang A."/>
            <person name="Unkles S.E."/>
            <person name="van de Wiele N."/>
            <person name="van Rossen-Uffink D."/>
            <person name="Oliveira J.V."/>
            <person name="Vesth T.C."/>
            <person name="Visser J."/>
            <person name="Yu J.-H."/>
            <person name="Zhou M."/>
            <person name="Andersen M.R."/>
            <person name="Archer D.B."/>
            <person name="Baker S.E."/>
            <person name="Benoit I."/>
            <person name="Brakhage A.A."/>
            <person name="Braus G.H."/>
            <person name="Fischer R."/>
            <person name="Frisvad J.C."/>
            <person name="Goldman G.H."/>
            <person name="Houbraken J."/>
            <person name="Oakley B."/>
            <person name="Pocsi I."/>
            <person name="Scazzocchio C."/>
            <person name="Seiboth B."/>
            <person name="vanKuyk P.A."/>
            <person name="Wortman J."/>
            <person name="Dyer P.S."/>
            <person name="Grigoriev I.V."/>
        </authorList>
    </citation>
    <scope>NUCLEOTIDE SEQUENCE [LARGE SCALE GENOMIC DNA]</scope>
    <source>
        <strain evidence="17">DTO 134E9</strain>
    </source>
</reference>
<feature type="binding site" evidence="11">
    <location>
        <position position="817"/>
    </location>
    <ligand>
        <name>Ca(2+)</name>
        <dbReference type="ChEBI" id="CHEBI:29108"/>
    </ligand>
</feature>